<name>A0ABW1PJH9_9PSEU</name>
<dbReference type="RefSeq" id="WP_380643740.1">
    <property type="nucleotide sequence ID" value="NZ_JBHSQO010000088.1"/>
</dbReference>
<protein>
    <recommendedName>
        <fullName evidence="4">MFS transporter</fullName>
    </recommendedName>
</protein>
<reference evidence="1" key="3">
    <citation type="submission" date="2024-09" db="EMBL/GenBank/DDBJ databases">
        <authorList>
            <person name="Sun Q."/>
            <person name="Mori K."/>
        </authorList>
    </citation>
    <scope>NUCLEOTIDE SEQUENCE</scope>
    <source>
        <strain evidence="1">CGMCC 4.7246</strain>
    </source>
</reference>
<organism evidence="1 3">
    <name type="scientific">Saccharothrix lopnurensis</name>
    <dbReference type="NCBI Taxonomy" id="1670621"/>
    <lineage>
        <taxon>Bacteria</taxon>
        <taxon>Bacillati</taxon>
        <taxon>Actinomycetota</taxon>
        <taxon>Actinomycetes</taxon>
        <taxon>Pseudonocardiales</taxon>
        <taxon>Pseudonocardiaceae</taxon>
        <taxon>Saccharothrix</taxon>
    </lineage>
</organism>
<comment type="caution">
    <text evidence="1">The sequence shown here is derived from an EMBL/GenBank/DDBJ whole genome shotgun (WGS) entry which is preliminary data.</text>
</comment>
<evidence type="ECO:0000313" key="2">
    <source>
        <dbReference type="EMBL" id="MFC6094958.1"/>
    </source>
</evidence>
<keyword evidence="3" id="KW-1185">Reference proteome</keyword>
<dbReference type="InterPro" id="IPR036259">
    <property type="entry name" value="MFS_trans_sf"/>
</dbReference>
<evidence type="ECO:0000313" key="3">
    <source>
        <dbReference type="Proteomes" id="UP001596220"/>
    </source>
</evidence>
<accession>A0ABW1PJH9</accession>
<evidence type="ECO:0008006" key="4">
    <source>
        <dbReference type="Google" id="ProtNLM"/>
    </source>
</evidence>
<reference evidence="3" key="2">
    <citation type="journal article" date="2019" name="Int. J. Syst. Evol. Microbiol.">
        <title>The Global Catalogue of Microorganisms (GCM) 10K type strain sequencing project: providing services to taxonomists for standard genome sequencing and annotation.</title>
        <authorList>
            <consortium name="The Broad Institute Genomics Platform"/>
            <consortium name="The Broad Institute Genome Sequencing Center for Infectious Disease"/>
            <person name="Wu L."/>
            <person name="Ma J."/>
        </authorList>
    </citation>
    <scope>NUCLEOTIDE SEQUENCE [LARGE SCALE GENOMIC DNA]</scope>
    <source>
        <strain evidence="3">CGMCC 4.7246</strain>
    </source>
</reference>
<proteinExistence type="predicted"/>
<dbReference type="EMBL" id="JBHSQO010000088">
    <property type="protein sequence ID" value="MFC6094957.1"/>
    <property type="molecule type" value="Genomic_DNA"/>
</dbReference>
<sequence length="105" mass="11370">MVGDRLARVALSVLVYERTNSAGWTAVAYGLTYLPDLVSGPLLSGLAGRHPRRAVMSATDLARAVLVAVMAVPGCRCGSPGCSWWSCRRWAPRTPPPAVRPWRPR</sequence>
<dbReference type="EMBL" id="JBHSQO010000088">
    <property type="protein sequence ID" value="MFC6094958.1"/>
    <property type="molecule type" value="Genomic_DNA"/>
</dbReference>
<evidence type="ECO:0000313" key="1">
    <source>
        <dbReference type="EMBL" id="MFC6094957.1"/>
    </source>
</evidence>
<gene>
    <name evidence="1" type="ORF">ACFP3R_37325</name>
    <name evidence="2" type="ORF">ACFP3R_37330</name>
</gene>
<dbReference type="Proteomes" id="UP001596220">
    <property type="component" value="Unassembled WGS sequence"/>
</dbReference>
<reference evidence="1" key="1">
    <citation type="journal article" date="2014" name="Int. J. Syst. Evol. Microbiol.">
        <title>Complete genome of a new Firmicutes species belonging to the dominant human colonic microbiota ('Ruminococcus bicirculans') reveals two chromosomes and a selective capacity to utilize plant glucans.</title>
        <authorList>
            <consortium name="NISC Comparative Sequencing Program"/>
            <person name="Wegmann U."/>
            <person name="Louis P."/>
            <person name="Goesmann A."/>
            <person name="Henrissat B."/>
            <person name="Duncan S.H."/>
            <person name="Flint H.J."/>
        </authorList>
    </citation>
    <scope>NUCLEOTIDE SEQUENCE</scope>
    <source>
        <strain evidence="1">CGMCC 4.7246</strain>
    </source>
</reference>
<dbReference type="SUPFAM" id="SSF103473">
    <property type="entry name" value="MFS general substrate transporter"/>
    <property type="match status" value="1"/>
</dbReference>